<protein>
    <submittedName>
        <fullName evidence="1">Uncharacterized protein</fullName>
    </submittedName>
</protein>
<evidence type="ECO:0000313" key="2">
    <source>
        <dbReference type="Proteomes" id="UP000642571"/>
    </source>
</evidence>
<name>A0ABQ1Q512_9BACI</name>
<dbReference type="EMBL" id="BMIN01000008">
    <property type="protein sequence ID" value="GGD13993.1"/>
    <property type="molecule type" value="Genomic_DNA"/>
</dbReference>
<organism evidence="1 2">
    <name type="scientific">Pontibacillus salipaludis</name>
    <dbReference type="NCBI Taxonomy" id="1697394"/>
    <lineage>
        <taxon>Bacteria</taxon>
        <taxon>Bacillati</taxon>
        <taxon>Bacillota</taxon>
        <taxon>Bacilli</taxon>
        <taxon>Bacillales</taxon>
        <taxon>Bacillaceae</taxon>
        <taxon>Pontibacillus</taxon>
    </lineage>
</organism>
<evidence type="ECO:0000313" key="1">
    <source>
        <dbReference type="EMBL" id="GGD13993.1"/>
    </source>
</evidence>
<dbReference type="Proteomes" id="UP000642571">
    <property type="component" value="Unassembled WGS sequence"/>
</dbReference>
<gene>
    <name evidence="1" type="ORF">GCM10011389_22070</name>
</gene>
<keyword evidence="2" id="KW-1185">Reference proteome</keyword>
<proteinExistence type="predicted"/>
<dbReference type="RefSeq" id="WP_188653688.1">
    <property type="nucleotide sequence ID" value="NZ_BMIN01000008.1"/>
</dbReference>
<accession>A0ABQ1Q512</accession>
<reference evidence="2" key="1">
    <citation type="journal article" date="2019" name="Int. J. Syst. Evol. Microbiol.">
        <title>The Global Catalogue of Microorganisms (GCM) 10K type strain sequencing project: providing services to taxonomists for standard genome sequencing and annotation.</title>
        <authorList>
            <consortium name="The Broad Institute Genomics Platform"/>
            <consortium name="The Broad Institute Genome Sequencing Center for Infectious Disease"/>
            <person name="Wu L."/>
            <person name="Ma J."/>
        </authorList>
    </citation>
    <scope>NUCLEOTIDE SEQUENCE [LARGE SCALE GENOMIC DNA]</scope>
    <source>
        <strain evidence="2">CGMCC 1.15353</strain>
    </source>
</reference>
<comment type="caution">
    <text evidence="1">The sequence shown here is derived from an EMBL/GenBank/DDBJ whole genome shotgun (WGS) entry which is preliminary data.</text>
</comment>
<sequence>MDRRFDRIEYAQQHDSKAMLDIIDQKVSRTRVDVDYLSEKTGVHDVKLNNLAKRLDE</sequence>